<dbReference type="RefSeq" id="WP_259659466.1">
    <property type="nucleotide sequence ID" value="NZ_JAHXRI010000001.1"/>
</dbReference>
<reference evidence="2" key="1">
    <citation type="submission" date="2021-07" db="EMBL/GenBank/DDBJ databases">
        <title>New genus and species of the family Alcaligenaceae.</title>
        <authorList>
            <person name="Hahn M.W."/>
        </authorList>
    </citation>
    <scope>NUCLEOTIDE SEQUENCE</scope>
    <source>
        <strain evidence="2">LF4-65</strain>
    </source>
</reference>
<name>A0A953T182_9BURK</name>
<accession>A0A953T182</accession>
<evidence type="ECO:0000313" key="2">
    <source>
        <dbReference type="EMBL" id="MBZ1349040.1"/>
    </source>
</evidence>
<evidence type="ECO:0000313" key="3">
    <source>
        <dbReference type="Proteomes" id="UP000739565"/>
    </source>
</evidence>
<feature type="domain" description="Amine oxidase" evidence="1">
    <location>
        <begin position="20"/>
        <end position="274"/>
    </location>
</feature>
<dbReference type="Gene3D" id="3.50.50.60">
    <property type="entry name" value="FAD/NAD(P)-binding domain"/>
    <property type="match status" value="1"/>
</dbReference>
<evidence type="ECO:0000259" key="1">
    <source>
        <dbReference type="Pfam" id="PF01593"/>
    </source>
</evidence>
<dbReference type="InterPro" id="IPR050464">
    <property type="entry name" value="Zeta_carotene_desat/Oxidored"/>
</dbReference>
<comment type="caution">
    <text evidence="2">The sequence shown here is derived from an EMBL/GenBank/DDBJ whole genome shotgun (WGS) entry which is preliminary data.</text>
</comment>
<organism evidence="2 3">
    <name type="scientific">Zwartia hollandica</name>
    <dbReference type="NCBI Taxonomy" id="324606"/>
    <lineage>
        <taxon>Bacteria</taxon>
        <taxon>Pseudomonadati</taxon>
        <taxon>Pseudomonadota</taxon>
        <taxon>Betaproteobacteria</taxon>
        <taxon>Burkholderiales</taxon>
        <taxon>Alcaligenaceae</taxon>
        <taxon>Zwartia</taxon>
    </lineage>
</organism>
<dbReference type="PANTHER" id="PTHR42923:SF17">
    <property type="entry name" value="AMINE OXIDASE DOMAIN-CONTAINING PROTEIN"/>
    <property type="match status" value="1"/>
</dbReference>
<dbReference type="SUPFAM" id="SSF51905">
    <property type="entry name" value="FAD/NAD(P)-binding domain"/>
    <property type="match status" value="1"/>
</dbReference>
<keyword evidence="3" id="KW-1185">Reference proteome</keyword>
<protein>
    <submittedName>
        <fullName evidence="2">FAD-dependent oxidoreductase</fullName>
    </submittedName>
</protein>
<gene>
    <name evidence="2" type="ORF">KZZ10_00130</name>
</gene>
<sequence>MMMRKAPPHGARVAVVGSGISGLTCAWLLKDNYRVTLFEAGSYFGGHSNTVDVTLEGLTSPVDTGFLVHNELTYPNLIQLFKHLDVDVYASDMSFGVSIAEPDIEWAGTNLGTVFAQRKNILRPAFLKMLRDILRFNANAQRYLTETRSQPLSLEQLLDRERFGKAMRDWYLLPMAAAIWSAPVQDILGFPAAHFLTFCLNHRLLQVQERPQWRTVSGGSRRYVQAMVKDILDARLNCPVKRIERHAESVALHTHDTVHSFDAVILASHAPSSLAILDAQAQEREVLGAFRYQQNRAILHTDTRLLPRRKKVWSAWNYLSTGVGGQNQPVAVSYLLNQLQDLPFSSPVIVTLNPHIEPRLESVLKEFIYEHPVLDRAAASAQGHLPSIQGLDRVWFCGAWAGFGFHEDGLKSALRVVRDFGVAIPWEPVYD</sequence>
<dbReference type="Pfam" id="PF01593">
    <property type="entry name" value="Amino_oxidase"/>
    <property type="match status" value="1"/>
</dbReference>
<dbReference type="PANTHER" id="PTHR42923">
    <property type="entry name" value="PROTOPORPHYRINOGEN OXIDASE"/>
    <property type="match status" value="1"/>
</dbReference>
<dbReference type="InterPro" id="IPR002937">
    <property type="entry name" value="Amino_oxidase"/>
</dbReference>
<dbReference type="InterPro" id="IPR036188">
    <property type="entry name" value="FAD/NAD-bd_sf"/>
</dbReference>
<dbReference type="Proteomes" id="UP000739565">
    <property type="component" value="Unassembled WGS sequence"/>
</dbReference>
<proteinExistence type="predicted"/>
<dbReference type="EMBL" id="JAHXRI010000001">
    <property type="protein sequence ID" value="MBZ1349040.1"/>
    <property type="molecule type" value="Genomic_DNA"/>
</dbReference>
<dbReference type="GO" id="GO:0016491">
    <property type="term" value="F:oxidoreductase activity"/>
    <property type="evidence" value="ECO:0007669"/>
    <property type="project" value="InterPro"/>
</dbReference>
<dbReference type="AlphaFoldDB" id="A0A953T182"/>